<feature type="compositionally biased region" description="Low complexity" evidence="1">
    <location>
        <begin position="451"/>
        <end position="477"/>
    </location>
</feature>
<evidence type="ECO:0000313" key="2">
    <source>
        <dbReference type="EMBL" id="CUC10810.1"/>
    </source>
</evidence>
<dbReference type="PANTHER" id="PTHR11202:SF22">
    <property type="entry name" value="PROTEIN ENABLED"/>
    <property type="match status" value="1"/>
</dbReference>
<feature type="region of interest" description="Disordered" evidence="1">
    <location>
        <begin position="1011"/>
        <end position="1067"/>
    </location>
</feature>
<dbReference type="EMBL" id="CDMZ01005742">
    <property type="protein sequence ID" value="CUC10810.1"/>
    <property type="molecule type" value="Genomic_DNA"/>
</dbReference>
<sequence>MDTPIISGWEPGPGNGLREMRVCEDTVGRFAEFASSFPPALSLKRPRDSDSCVHFDSGPFPKATEAVRENDREGGGRDEGIHILSPILCRPLHTERQFVSPKRKTAATLLPDSDDELQGDAESDKEGDGIAEDDGEEEDESDEEGEGEESDEEEEGDDQEEDEEDEEEEESEEEDVLPCQLTVRWTEHIRYGPDDFENVETRKSPCVSLFIFSPSLLKESRLTFESPLRDMISFCETGPLSVVIAAAERERARGRWVRALRPYGSRDMETSTDASADVCSMLWQVQWQPMAPTQSPNSDSPVCESTPPPPSSDSPVCVSTPPPPSSDSPVCVSTPRPPLRILQYAIRHYPLPIDIVLPIDGVVLVAFGRMSIASVSDILHKAVSSVFPHNVDDEFRKWKGVLDSWGVRTVDVLRLFAETRALYTLGMQQPLVLALMSLLAVSAQQEEAARSAAAQQQQQQQQPRTPARQQQQRQSVQGTPGSALSSYPYGYTGHPGSAGRASAPSHMNDQGRMRRGEVASRRVVGSHQPVGSSAYTDLGDLGFADSSGRGTRRAECEHGKRRDQCKTCGGTSICDHGRRKFYCKDCSGGGTATCEHGRAAKGRFCRLCATNPLWACPHGRHKTFCKDCKTNKFCPCGKERRRCRECGGSGLCEHGRQKYHCRICGGGWLCEHDRPRYYCKECGGLGICEHGKRKQQCKECGGGCPHGKTSAYRCKDCGGSGVCIHGKYKFACAECKLLPRTNTAGPRGAKRKLGDAVSQRAFAPSQYPMLSDSVLAGAAVAAATGVVPEIPQPPSQRRRTLCRHQQEILTCEECKYNLCIHGKKERGRFCKECKGIGTCEHGRTKYYCKECGGDGICLHGRRRTLCKDCGGRSICAHGKRRVLCKDCGGSGLCIHGRRKPVCRDCGGGGICEHGRKRTYCRDCGGGGMCEHGKKRNVCKDCNPTLDIRRTRATPRTHYGIAAGADSSSVPAPAPLPAYAPPGGYAPSGAPLTVNAAAAVAAAAAAAAAPAPAPPAAVSPPGVGVEQVQMGGLGGPPDQQGLPMMAAESHEGRGGMTGTDGYQGEAGA</sequence>
<dbReference type="PANTHER" id="PTHR11202">
    <property type="entry name" value="SPROUTY-RELATED, EVH1 DOMAIN-CONTAINING PROTEIN FAMILY MEMBER"/>
    <property type="match status" value="1"/>
</dbReference>
<feature type="compositionally biased region" description="Basic and acidic residues" evidence="1">
    <location>
        <begin position="509"/>
        <end position="520"/>
    </location>
</feature>
<reference evidence="2" key="1">
    <citation type="submission" date="2014-11" db="EMBL/GenBank/DDBJ databases">
        <title>Molecular phylogeny of cliff fern family Woodsiaceae with morphological implications.</title>
        <authorList>
            <person name="Shao Y.-Z."/>
            <person name="Wei R."/>
            <person name="Zhang X.-C."/>
        </authorList>
    </citation>
    <scope>NUCLEOTIDE SEQUENCE</scope>
</reference>
<feature type="region of interest" description="Disordered" evidence="1">
    <location>
        <begin position="56"/>
        <end position="179"/>
    </location>
</feature>
<feature type="compositionally biased region" description="Low complexity" evidence="1">
    <location>
        <begin position="1035"/>
        <end position="1044"/>
    </location>
</feature>
<feature type="compositionally biased region" description="Acidic residues" evidence="1">
    <location>
        <begin position="129"/>
        <end position="176"/>
    </location>
</feature>
<organism evidence="2">
    <name type="scientific">Chromera velia CCMP2878</name>
    <dbReference type="NCBI Taxonomy" id="1169474"/>
    <lineage>
        <taxon>Eukaryota</taxon>
        <taxon>Sar</taxon>
        <taxon>Alveolata</taxon>
        <taxon>Colpodellida</taxon>
        <taxon>Chromeraceae</taxon>
        <taxon>Chromera</taxon>
    </lineage>
</organism>
<feature type="region of interest" description="Disordered" evidence="1">
    <location>
        <begin position="451"/>
        <end position="537"/>
    </location>
</feature>
<dbReference type="AlphaFoldDB" id="A0A0K6SAZ2"/>
<feature type="compositionally biased region" description="Acidic residues" evidence="1">
    <location>
        <begin position="112"/>
        <end position="121"/>
    </location>
</feature>
<protein>
    <submittedName>
        <fullName evidence="2">Uncharacterized protein</fullName>
    </submittedName>
</protein>
<evidence type="ECO:0000256" key="1">
    <source>
        <dbReference type="SAM" id="MobiDB-lite"/>
    </source>
</evidence>
<feature type="compositionally biased region" description="Polar residues" evidence="1">
    <location>
        <begin position="290"/>
        <end position="300"/>
    </location>
</feature>
<dbReference type="VEuPathDB" id="CryptoDB:Cvel_12388"/>
<name>A0A0K6SAZ2_9ALVE</name>
<accession>A0A0K6SAZ2</accession>
<feature type="region of interest" description="Disordered" evidence="1">
    <location>
        <begin position="290"/>
        <end position="333"/>
    </location>
</feature>
<gene>
    <name evidence="2" type="ORF">Cvel_12388.t2.CR1</name>
</gene>
<feature type="compositionally biased region" description="Basic and acidic residues" evidence="1">
    <location>
        <begin position="65"/>
        <end position="81"/>
    </location>
</feature>
<proteinExistence type="predicted"/>